<sequence>MHPSNSTVGPSGNLYIHETTYVGTPIWQSVAFDLFKDIRSLAWKPRWVFFETTKWPILLSRTSILG</sequence>
<accession>A0AAV9VHS3</accession>
<protein>
    <submittedName>
        <fullName evidence="1">Uncharacterized protein</fullName>
    </submittedName>
</protein>
<proteinExistence type="predicted"/>
<dbReference type="EMBL" id="JAVHNS010000003">
    <property type="protein sequence ID" value="KAK6360471.1"/>
    <property type="molecule type" value="Genomic_DNA"/>
</dbReference>
<gene>
    <name evidence="1" type="ORF">TWF730_006613</name>
</gene>
<evidence type="ECO:0000313" key="2">
    <source>
        <dbReference type="Proteomes" id="UP001373714"/>
    </source>
</evidence>
<name>A0AAV9VHS3_9PEZI</name>
<comment type="caution">
    <text evidence="1">The sequence shown here is derived from an EMBL/GenBank/DDBJ whole genome shotgun (WGS) entry which is preliminary data.</text>
</comment>
<dbReference type="Proteomes" id="UP001373714">
    <property type="component" value="Unassembled WGS sequence"/>
</dbReference>
<reference evidence="1 2" key="1">
    <citation type="submission" date="2019-10" db="EMBL/GenBank/DDBJ databases">
        <authorList>
            <person name="Palmer J.M."/>
        </authorList>
    </citation>
    <scope>NUCLEOTIDE SEQUENCE [LARGE SCALE GENOMIC DNA]</scope>
    <source>
        <strain evidence="1 2">TWF730</strain>
    </source>
</reference>
<keyword evidence="2" id="KW-1185">Reference proteome</keyword>
<dbReference type="AlphaFoldDB" id="A0AAV9VHS3"/>
<organism evidence="1 2">
    <name type="scientific">Orbilia blumenaviensis</name>
    <dbReference type="NCBI Taxonomy" id="1796055"/>
    <lineage>
        <taxon>Eukaryota</taxon>
        <taxon>Fungi</taxon>
        <taxon>Dikarya</taxon>
        <taxon>Ascomycota</taxon>
        <taxon>Pezizomycotina</taxon>
        <taxon>Orbiliomycetes</taxon>
        <taxon>Orbiliales</taxon>
        <taxon>Orbiliaceae</taxon>
        <taxon>Orbilia</taxon>
    </lineage>
</organism>
<evidence type="ECO:0000313" key="1">
    <source>
        <dbReference type="EMBL" id="KAK6360471.1"/>
    </source>
</evidence>